<dbReference type="InterPro" id="IPR005518">
    <property type="entry name" value="Remorin_N"/>
</dbReference>
<organism evidence="3 4">
    <name type="scientific">Linum trigynum</name>
    <dbReference type="NCBI Taxonomy" id="586398"/>
    <lineage>
        <taxon>Eukaryota</taxon>
        <taxon>Viridiplantae</taxon>
        <taxon>Streptophyta</taxon>
        <taxon>Embryophyta</taxon>
        <taxon>Tracheophyta</taxon>
        <taxon>Spermatophyta</taxon>
        <taxon>Magnoliopsida</taxon>
        <taxon>eudicotyledons</taxon>
        <taxon>Gunneridae</taxon>
        <taxon>Pentapetalae</taxon>
        <taxon>rosids</taxon>
        <taxon>fabids</taxon>
        <taxon>Malpighiales</taxon>
        <taxon>Linaceae</taxon>
        <taxon>Linum</taxon>
    </lineage>
</organism>
<evidence type="ECO:0000313" key="3">
    <source>
        <dbReference type="EMBL" id="CAL1352824.1"/>
    </source>
</evidence>
<dbReference type="Pfam" id="PF03766">
    <property type="entry name" value="Remorin_N"/>
    <property type="match status" value="1"/>
</dbReference>
<sequence length="106" mass="11273">MAEEEAKKAEPECPAPPAADPPAAAAAPADEPPKDVAEEKSVIPATPPPEEKPDDSKAIGANLKDKDSESTTTIRNQTPSRQTTRLSISLVPTRRRTSSSLRICSR</sequence>
<dbReference type="AlphaFoldDB" id="A0AAV2C8L4"/>
<feature type="domain" description="Remorin N-terminal" evidence="2">
    <location>
        <begin position="34"/>
        <end position="59"/>
    </location>
</feature>
<accession>A0AAV2C8L4</accession>
<feature type="compositionally biased region" description="Basic and acidic residues" evidence="1">
    <location>
        <begin position="49"/>
        <end position="69"/>
    </location>
</feature>
<feature type="compositionally biased region" description="Basic and acidic residues" evidence="1">
    <location>
        <begin position="1"/>
        <end position="11"/>
    </location>
</feature>
<name>A0AAV2C8L4_9ROSI</name>
<dbReference type="EMBL" id="OZ034813">
    <property type="protein sequence ID" value="CAL1352824.1"/>
    <property type="molecule type" value="Genomic_DNA"/>
</dbReference>
<protein>
    <recommendedName>
        <fullName evidence="2">Remorin N-terminal domain-containing protein</fullName>
    </recommendedName>
</protein>
<keyword evidence="4" id="KW-1185">Reference proteome</keyword>
<dbReference type="Proteomes" id="UP001497516">
    <property type="component" value="Chromosome 1"/>
</dbReference>
<evidence type="ECO:0000313" key="4">
    <source>
        <dbReference type="Proteomes" id="UP001497516"/>
    </source>
</evidence>
<gene>
    <name evidence="3" type="ORF">LTRI10_LOCUS763</name>
</gene>
<evidence type="ECO:0000259" key="2">
    <source>
        <dbReference type="Pfam" id="PF03766"/>
    </source>
</evidence>
<feature type="region of interest" description="Disordered" evidence="1">
    <location>
        <begin position="1"/>
        <end position="106"/>
    </location>
</feature>
<feature type="compositionally biased region" description="Polar residues" evidence="1">
    <location>
        <begin position="70"/>
        <end position="87"/>
    </location>
</feature>
<reference evidence="3 4" key="1">
    <citation type="submission" date="2024-04" db="EMBL/GenBank/DDBJ databases">
        <authorList>
            <person name="Fracassetti M."/>
        </authorList>
    </citation>
    <scope>NUCLEOTIDE SEQUENCE [LARGE SCALE GENOMIC DNA]</scope>
</reference>
<feature type="compositionally biased region" description="Basic and acidic residues" evidence="1">
    <location>
        <begin position="31"/>
        <end position="41"/>
    </location>
</feature>
<proteinExistence type="predicted"/>
<evidence type="ECO:0000256" key="1">
    <source>
        <dbReference type="SAM" id="MobiDB-lite"/>
    </source>
</evidence>